<organism evidence="1 2">
    <name type="scientific">Labeo rohita</name>
    <name type="common">Indian major carp</name>
    <name type="synonym">Cyprinus rohita</name>
    <dbReference type="NCBI Taxonomy" id="84645"/>
    <lineage>
        <taxon>Eukaryota</taxon>
        <taxon>Metazoa</taxon>
        <taxon>Chordata</taxon>
        <taxon>Craniata</taxon>
        <taxon>Vertebrata</taxon>
        <taxon>Euteleostomi</taxon>
        <taxon>Actinopterygii</taxon>
        <taxon>Neopterygii</taxon>
        <taxon>Teleostei</taxon>
        <taxon>Ostariophysi</taxon>
        <taxon>Cypriniformes</taxon>
        <taxon>Cyprinidae</taxon>
        <taxon>Labeoninae</taxon>
        <taxon>Labeonini</taxon>
        <taxon>Labeo</taxon>
    </lineage>
</organism>
<evidence type="ECO:0000313" key="1">
    <source>
        <dbReference type="EMBL" id="KAI2647690.1"/>
    </source>
</evidence>
<dbReference type="EMBL" id="JACTAM010000202">
    <property type="protein sequence ID" value="KAI2647690.1"/>
    <property type="molecule type" value="Genomic_DNA"/>
</dbReference>
<comment type="caution">
    <text evidence="1">The sequence shown here is derived from an EMBL/GenBank/DDBJ whole genome shotgun (WGS) entry which is preliminary data.</text>
</comment>
<keyword evidence="2" id="KW-1185">Reference proteome</keyword>
<evidence type="ECO:0000313" key="2">
    <source>
        <dbReference type="Proteomes" id="UP000830375"/>
    </source>
</evidence>
<sequence length="321" mass="37466">MSTAAEEDTVWIGFMDIVPVIGTVKEAVELVLALYEGNEAVAKEKEKAIENIVKESLKKHVNKSTDKPAAAAAEFSENENVIVVRKEMITEYVMTVSKRGIKPPTPAQQKEREKRVEAIKKDMLEKIRIITPTFKGELEEELKRSKRGEHVFNNDILKFHYKVLTEFIQSHHIDNLRGYNQQAMDTLGKHTLSRSTAEDIQTNMVVHFGDDEFYVNVNALVYGVFCRALRDAMLNVLRHINPDDVKEEERTWVNYVIENMNYYQIYVDHLAKDKWIANKQTRRARVEKVRQEVAKMYSTERGLDWCKRILDRVAPWFEYRQ</sequence>
<name>A0ABQ8LAH3_LABRO</name>
<dbReference type="Proteomes" id="UP000830375">
    <property type="component" value="Unassembled WGS sequence"/>
</dbReference>
<accession>A0ABQ8LAH3</accession>
<gene>
    <name evidence="1" type="ORF">H4Q32_028572</name>
</gene>
<reference evidence="1 2" key="1">
    <citation type="submission" date="2022-01" db="EMBL/GenBank/DDBJ databases">
        <title>A high-quality chromosome-level genome assembly of rohu carp, Labeo rohita.</title>
        <authorList>
            <person name="Arick M.A. II"/>
            <person name="Hsu C.-Y."/>
            <person name="Magbanua Z."/>
            <person name="Pechanova O."/>
            <person name="Grover C."/>
            <person name="Miller E."/>
            <person name="Thrash A."/>
            <person name="Ezzel L."/>
            <person name="Alam S."/>
            <person name="Benzie J."/>
            <person name="Hamilton M."/>
            <person name="Karsi A."/>
            <person name="Lawrence M.L."/>
            <person name="Peterson D.G."/>
        </authorList>
    </citation>
    <scope>NUCLEOTIDE SEQUENCE [LARGE SCALE GENOMIC DNA]</scope>
    <source>
        <strain evidence="2">BAU-BD-2019</strain>
        <tissue evidence="1">Blood</tissue>
    </source>
</reference>
<protein>
    <submittedName>
        <fullName evidence="1">Amylosucrase</fullName>
    </submittedName>
</protein>
<proteinExistence type="predicted"/>